<dbReference type="Pfam" id="PF00023">
    <property type="entry name" value="Ank"/>
    <property type="match status" value="1"/>
</dbReference>
<dbReference type="InterPro" id="IPR027417">
    <property type="entry name" value="P-loop_NTPase"/>
</dbReference>
<evidence type="ECO:0000256" key="5">
    <source>
        <dbReference type="PROSITE-ProRule" id="PRU00023"/>
    </source>
</evidence>
<evidence type="ECO:0000313" key="9">
    <source>
        <dbReference type="Proteomes" id="UP000440578"/>
    </source>
</evidence>
<dbReference type="Proteomes" id="UP000440578">
    <property type="component" value="Unassembled WGS sequence"/>
</dbReference>
<dbReference type="PANTHER" id="PTHR24198:SF165">
    <property type="entry name" value="ANKYRIN REPEAT-CONTAINING PROTEIN-RELATED"/>
    <property type="match status" value="1"/>
</dbReference>
<dbReference type="InterPro" id="IPR011029">
    <property type="entry name" value="DEATH-like_dom_sf"/>
</dbReference>
<feature type="compositionally biased region" description="Low complexity" evidence="6">
    <location>
        <begin position="1042"/>
        <end position="1054"/>
    </location>
</feature>
<dbReference type="InterPro" id="IPR036770">
    <property type="entry name" value="Ankyrin_rpt-contain_sf"/>
</dbReference>
<dbReference type="PROSITE" id="PS50297">
    <property type="entry name" value="ANK_REP_REGION"/>
    <property type="match status" value="6"/>
</dbReference>
<dbReference type="SMART" id="SM00005">
    <property type="entry name" value="DEATH"/>
    <property type="match status" value="1"/>
</dbReference>
<dbReference type="AlphaFoldDB" id="A0A6A4X7B3"/>
<feature type="repeat" description="ANK" evidence="5">
    <location>
        <begin position="105"/>
        <end position="137"/>
    </location>
</feature>
<keyword evidence="9" id="KW-1185">Reference proteome</keyword>
<keyword evidence="4 5" id="KW-0040">ANK repeat</keyword>
<feature type="repeat" description="ANK" evidence="5">
    <location>
        <begin position="39"/>
        <end position="71"/>
    </location>
</feature>
<feature type="compositionally biased region" description="Low complexity" evidence="6">
    <location>
        <begin position="383"/>
        <end position="399"/>
    </location>
</feature>
<accession>A0A6A4X7B3</accession>
<dbReference type="OrthoDB" id="74764at2759"/>
<protein>
    <submittedName>
        <fullName evidence="8">Death-associated protein kinase dapk-1</fullName>
    </submittedName>
</protein>
<dbReference type="GO" id="GO:0016301">
    <property type="term" value="F:kinase activity"/>
    <property type="evidence" value="ECO:0007669"/>
    <property type="project" value="UniProtKB-KW"/>
</dbReference>
<feature type="region of interest" description="Disordered" evidence="6">
    <location>
        <begin position="1028"/>
        <end position="1054"/>
    </location>
</feature>
<dbReference type="SUPFAM" id="SSF47986">
    <property type="entry name" value="DEATH domain"/>
    <property type="match status" value="1"/>
</dbReference>
<feature type="domain" description="Roc" evidence="7">
    <location>
        <begin position="342"/>
        <end position="586"/>
    </location>
</feature>
<evidence type="ECO:0000256" key="2">
    <source>
        <dbReference type="ARBA" id="ARBA00022737"/>
    </source>
</evidence>
<evidence type="ECO:0000313" key="8">
    <source>
        <dbReference type="EMBL" id="KAF0310222.1"/>
    </source>
</evidence>
<name>A0A6A4X7B3_AMPAM</name>
<organism evidence="8 9">
    <name type="scientific">Amphibalanus amphitrite</name>
    <name type="common">Striped barnacle</name>
    <name type="synonym">Balanus amphitrite</name>
    <dbReference type="NCBI Taxonomy" id="1232801"/>
    <lineage>
        <taxon>Eukaryota</taxon>
        <taxon>Metazoa</taxon>
        <taxon>Ecdysozoa</taxon>
        <taxon>Arthropoda</taxon>
        <taxon>Crustacea</taxon>
        <taxon>Multicrustacea</taxon>
        <taxon>Cirripedia</taxon>
        <taxon>Thoracica</taxon>
        <taxon>Thoracicalcarea</taxon>
        <taxon>Balanomorpha</taxon>
        <taxon>Balanoidea</taxon>
        <taxon>Balanidae</taxon>
        <taxon>Amphibalaninae</taxon>
        <taxon>Amphibalanus</taxon>
    </lineage>
</organism>
<feature type="repeat" description="ANK" evidence="5">
    <location>
        <begin position="171"/>
        <end position="203"/>
    </location>
</feature>
<comment type="cofactor">
    <cofactor evidence="1">
        <name>Mg(2+)</name>
        <dbReference type="ChEBI" id="CHEBI:18420"/>
    </cofactor>
</comment>
<dbReference type="SUPFAM" id="SSF48403">
    <property type="entry name" value="Ankyrin repeat"/>
    <property type="match status" value="1"/>
</dbReference>
<proteinExistence type="predicted"/>
<dbReference type="PROSITE" id="PS51424">
    <property type="entry name" value="ROC"/>
    <property type="match status" value="1"/>
</dbReference>
<dbReference type="PRINTS" id="PR01415">
    <property type="entry name" value="ANKYRIN"/>
</dbReference>
<dbReference type="Pfam" id="PF00531">
    <property type="entry name" value="Death"/>
    <property type="match status" value="1"/>
</dbReference>
<dbReference type="InterPro" id="IPR020859">
    <property type="entry name" value="ROC"/>
</dbReference>
<feature type="repeat" description="ANK" evidence="5">
    <location>
        <begin position="270"/>
        <end position="302"/>
    </location>
</feature>
<gene>
    <name evidence="8" type="primary">dapk-1_1</name>
    <name evidence="8" type="ORF">FJT64_018741</name>
</gene>
<dbReference type="SUPFAM" id="SSF52540">
    <property type="entry name" value="P-loop containing nucleoside triphosphate hydrolases"/>
    <property type="match status" value="1"/>
</dbReference>
<dbReference type="Gene3D" id="3.40.50.300">
    <property type="entry name" value="P-loop containing nucleotide triphosphate hydrolases"/>
    <property type="match status" value="1"/>
</dbReference>
<dbReference type="InterPro" id="IPR002110">
    <property type="entry name" value="Ankyrin_rpt"/>
</dbReference>
<feature type="repeat" description="ANK" evidence="5">
    <location>
        <begin position="72"/>
        <end position="104"/>
    </location>
</feature>
<dbReference type="EMBL" id="VIIS01000333">
    <property type="protein sequence ID" value="KAF0310222.1"/>
    <property type="molecule type" value="Genomic_DNA"/>
</dbReference>
<evidence type="ECO:0000256" key="4">
    <source>
        <dbReference type="ARBA" id="ARBA00023043"/>
    </source>
</evidence>
<dbReference type="InterPro" id="IPR000488">
    <property type="entry name" value="Death_dom"/>
</dbReference>
<sequence>MDENFVVSALFCAAEEGNVSGIKELFSMAKIDPNVANKHGETALHVAAGLGQLEVVRVLRAKGANLNQTDSNGDNTAFWAARHSHSAVLNYLIKEGVHINNRNKNGETPLHVACRYGHTAVVQLLCEAHTNLDIQDDHAETALHMAVWHGFPVIANLLCLAEANPNVVNLEHETPLHCAAARGHLEAVRCLLDAGATLDIPDRRGATALHLALHRRHVHVAHLLLQAGADCDLADHLGETPIHLAAAAGLLSLAQTLCAYGCAVDVMNKEGLYPIHLAAKHGHTEVVRILCLAGCTIDQRNRDGIKAEITAIKHGHNDISCLLSRLNNADLREEYINQLIPTSNPISRVKLKLFGHSGVGKTTLVESMKTGYFSSFFKRSKSGSIGSIGSQKSAHSSSRSHMELTPTRSRDSSSLSFDTGYDNYTRGIDVTRSTLSGVGDVSVWDFSGHDSYYIFYDHFIGNTNCIHLVVYRLNDPPHVQLQQVVFWLSFLQARIPPKEPLGHCGRSSKPAKVALVATHADLSQCHKNGHGEYISAEVDVLLKEVQERFEHVFDLHDSVFVLDATSVTSPALKHLKGYLSETKVKVTQGLPKSTGFLEAVVAQLGGWRRLQPHFPILTWPDLVEMVRAQVNPLVGEEHVQEVVQQLQLMGEVVYLKPSGGEQEILVLSPRWLCGDILGHMLSGEFVQKAKATGCYTVDDFQMAMPECDTLDLLQVLDALRLCTQCDNDGEIEYEFPCYNYVETLDGLWDPPPPPPAAPELCYGGLRLRTPPGTECLMGSFFSRIQVQLRHFAQEYPSRDTDLYQWSEGSKFCTDRLESLLTMPPGGDELELKVRGPTDSRAACFYLLEDLLAALDQVFTEMSPGLPIERHYLSPTSLRLHRSSPVVQPPERVAAALLADGPHSQLPPDTLADLLCFGAEQLLSALTWLPELPVAVAPVAARRRLCAALDPADPLGKDWCLLAVQLGLTERLARLDAGDNPAVSRTARVLDECVAAGVTLGRLYSALGELGRADVADQLARACPLYRPRSASGGDDKAALRTSSGSATSSSNVSR</sequence>
<dbReference type="Gene3D" id="1.25.40.20">
    <property type="entry name" value="Ankyrin repeat-containing domain"/>
    <property type="match status" value="4"/>
</dbReference>
<feature type="repeat" description="ANK" evidence="5">
    <location>
        <begin position="237"/>
        <end position="269"/>
    </location>
</feature>
<evidence type="ECO:0000259" key="7">
    <source>
        <dbReference type="PROSITE" id="PS51424"/>
    </source>
</evidence>
<dbReference type="GO" id="GO:0007165">
    <property type="term" value="P:signal transduction"/>
    <property type="evidence" value="ECO:0007669"/>
    <property type="project" value="InterPro"/>
</dbReference>
<keyword evidence="8" id="KW-0808">Transferase</keyword>
<dbReference type="PROSITE" id="PS50088">
    <property type="entry name" value="ANK_REPEAT"/>
    <property type="match status" value="7"/>
</dbReference>
<reference evidence="8 9" key="1">
    <citation type="submission" date="2019-07" db="EMBL/GenBank/DDBJ databases">
        <title>Draft genome assembly of a fouling barnacle, Amphibalanus amphitrite (Darwin, 1854): The first reference genome for Thecostraca.</title>
        <authorList>
            <person name="Kim W."/>
        </authorList>
    </citation>
    <scope>NUCLEOTIDE SEQUENCE [LARGE SCALE GENOMIC DNA]</scope>
    <source>
        <strain evidence="8">SNU_AA5</strain>
        <tissue evidence="8">Soma without cirri and trophi</tissue>
    </source>
</reference>
<keyword evidence="3" id="KW-0547">Nucleotide-binding</keyword>
<dbReference type="CDD" id="cd00882">
    <property type="entry name" value="Ras_like_GTPase"/>
    <property type="match status" value="1"/>
</dbReference>
<evidence type="ECO:0000256" key="1">
    <source>
        <dbReference type="ARBA" id="ARBA00001946"/>
    </source>
</evidence>
<evidence type="ECO:0000256" key="6">
    <source>
        <dbReference type="SAM" id="MobiDB-lite"/>
    </source>
</evidence>
<dbReference type="Gene3D" id="1.10.533.10">
    <property type="entry name" value="Death Domain, Fas"/>
    <property type="match status" value="1"/>
</dbReference>
<dbReference type="PANTHER" id="PTHR24198">
    <property type="entry name" value="ANKYRIN REPEAT AND PROTEIN KINASE DOMAIN-CONTAINING PROTEIN"/>
    <property type="match status" value="1"/>
</dbReference>
<feature type="repeat" description="ANK" evidence="5">
    <location>
        <begin position="204"/>
        <end position="236"/>
    </location>
</feature>
<evidence type="ECO:0000256" key="3">
    <source>
        <dbReference type="ARBA" id="ARBA00022741"/>
    </source>
</evidence>
<keyword evidence="2" id="KW-0677">Repeat</keyword>
<dbReference type="GO" id="GO:0000166">
    <property type="term" value="F:nucleotide binding"/>
    <property type="evidence" value="ECO:0007669"/>
    <property type="project" value="UniProtKB-KW"/>
</dbReference>
<dbReference type="SMART" id="SM00248">
    <property type="entry name" value="ANK"/>
    <property type="match status" value="9"/>
</dbReference>
<comment type="caution">
    <text evidence="8">The sequence shown here is derived from an EMBL/GenBank/DDBJ whole genome shotgun (WGS) entry which is preliminary data.</text>
</comment>
<feature type="region of interest" description="Disordered" evidence="6">
    <location>
        <begin position="383"/>
        <end position="414"/>
    </location>
</feature>
<keyword evidence="8" id="KW-0418">Kinase</keyword>
<dbReference type="Pfam" id="PF12796">
    <property type="entry name" value="Ank_2"/>
    <property type="match status" value="3"/>
</dbReference>